<keyword evidence="2" id="KW-1185">Reference proteome</keyword>
<feature type="non-terminal residue" evidence="1">
    <location>
        <position position="1"/>
    </location>
</feature>
<organism evidence="1 2">
    <name type="scientific">Allacma fusca</name>
    <dbReference type="NCBI Taxonomy" id="39272"/>
    <lineage>
        <taxon>Eukaryota</taxon>
        <taxon>Metazoa</taxon>
        <taxon>Ecdysozoa</taxon>
        <taxon>Arthropoda</taxon>
        <taxon>Hexapoda</taxon>
        <taxon>Collembola</taxon>
        <taxon>Symphypleona</taxon>
        <taxon>Sminthuridae</taxon>
        <taxon>Allacma</taxon>
    </lineage>
</organism>
<dbReference type="Proteomes" id="UP000708208">
    <property type="component" value="Unassembled WGS sequence"/>
</dbReference>
<reference evidence="1" key="1">
    <citation type="submission" date="2021-06" db="EMBL/GenBank/DDBJ databases">
        <authorList>
            <person name="Hodson N. C."/>
            <person name="Mongue J. A."/>
            <person name="Jaron S. K."/>
        </authorList>
    </citation>
    <scope>NUCLEOTIDE SEQUENCE</scope>
</reference>
<dbReference type="EMBL" id="CAJVCH010527592">
    <property type="protein sequence ID" value="CAG7822832.1"/>
    <property type="molecule type" value="Genomic_DNA"/>
</dbReference>
<evidence type="ECO:0000313" key="1">
    <source>
        <dbReference type="EMBL" id="CAG7822832.1"/>
    </source>
</evidence>
<protein>
    <submittedName>
        <fullName evidence="1">Uncharacterized protein</fullName>
    </submittedName>
</protein>
<gene>
    <name evidence="1" type="ORF">AFUS01_LOCUS33082</name>
</gene>
<evidence type="ECO:0000313" key="2">
    <source>
        <dbReference type="Proteomes" id="UP000708208"/>
    </source>
</evidence>
<accession>A0A8J2KZC1</accession>
<sequence>MTYPTTTLQTRIFLLLTRRGNYALCNDDDKKEVVRMKKLNEEIVFSELLCNPSRNIDFLNLVKSMRKENLWDCMELESVKDALDNCMTKRLEETQNISTFQDYFHVYPTTILQTRTLLLLTRRGSYALYALTWIATRFWKTMMKLTPVKGMRKEKLWDCLELESVKAVLDDCITNRFKETENIATFQDYYHLLGCIAPGLRVCASGDTVKEAKLIK</sequence>
<proteinExistence type="predicted"/>
<comment type="caution">
    <text evidence="1">The sequence shown here is derived from an EMBL/GenBank/DDBJ whole genome shotgun (WGS) entry which is preliminary data.</text>
</comment>
<dbReference type="AlphaFoldDB" id="A0A8J2KZC1"/>
<name>A0A8J2KZC1_9HEXA</name>